<gene>
    <name evidence="2" type="ORF">NA8A_09074</name>
</gene>
<dbReference type="OrthoDB" id="8193702at2"/>
<dbReference type="AlphaFoldDB" id="K2PP12"/>
<keyword evidence="3" id="KW-1185">Reference proteome</keyword>
<dbReference type="RefSeq" id="WP_009450147.1">
    <property type="nucleotide sequence ID" value="NZ_AMSI01000005.1"/>
</dbReference>
<dbReference type="eggNOG" id="COG5653">
    <property type="taxonomic scope" value="Bacteria"/>
</dbReference>
<reference evidence="2 3" key="1">
    <citation type="journal article" date="2012" name="J. Bacteriol.">
        <title>Genome Sequence of Nitratireductor indicus Type Strain C115.</title>
        <authorList>
            <person name="Lai Q."/>
            <person name="Li G."/>
            <person name="Yu Z."/>
            <person name="Shao Z."/>
        </authorList>
    </citation>
    <scope>NUCLEOTIDE SEQUENCE [LARGE SCALE GENOMIC DNA]</scope>
    <source>
        <strain evidence="2 3">C115</strain>
    </source>
</reference>
<dbReference type="EMBL" id="AMSI01000005">
    <property type="protein sequence ID" value="EKF42807.1"/>
    <property type="molecule type" value="Genomic_DNA"/>
</dbReference>
<evidence type="ECO:0000313" key="2">
    <source>
        <dbReference type="EMBL" id="EKF42807.1"/>
    </source>
</evidence>
<dbReference type="Pfam" id="PF13480">
    <property type="entry name" value="Acetyltransf_6"/>
    <property type="match status" value="1"/>
</dbReference>
<dbReference type="PATRIC" id="fig|1231190.3.peg.1899"/>
<evidence type="ECO:0000259" key="1">
    <source>
        <dbReference type="Pfam" id="PF13480"/>
    </source>
</evidence>
<protein>
    <recommendedName>
        <fullName evidence="1">BioF2-like acetyltransferase domain-containing protein</fullName>
    </recommendedName>
</protein>
<sequence>MNTETGKQTQRPAVSPRGLGATIARADDAGLMRYRADSAEALYMPAQSPEWAQAWALGASMAGESADIVIIRVADGQRHITSFLCEVVRQGPFKVARFLGGSHANGNFPLRARTEFAVSSQEIVSAMTEAARRERPDIDLLMLERQIEKIEGLDNPLLAYPHRPSPNVSLAVDLDGGFDALLARSSGKRKRKQNRAQVRRFESAGGFRRMAATSRAESDALLDAFFAMKKVRFAKMGIHDVFAPAEVKNAFRELFGAATAEADPRFVMHGLEVGGKLRAVTGSSRIRDRLICEFSSISEDELTDASPGAYLFYENIQEACQEGLSVYDFSVGDEYYKRLWCDIETVQFDTLIPLTTKGRMLAAGRVALAAAKRTVTSNPRLLAAAKSLRRRIASLGGQ</sequence>
<organism evidence="2 3">
    <name type="scientific">Nitratireductor indicus C115</name>
    <dbReference type="NCBI Taxonomy" id="1231190"/>
    <lineage>
        <taxon>Bacteria</taxon>
        <taxon>Pseudomonadati</taxon>
        <taxon>Pseudomonadota</taxon>
        <taxon>Alphaproteobacteria</taxon>
        <taxon>Hyphomicrobiales</taxon>
        <taxon>Phyllobacteriaceae</taxon>
        <taxon>Nitratireductor</taxon>
    </lineage>
</organism>
<dbReference type="InterPro" id="IPR038740">
    <property type="entry name" value="BioF2-like_GNAT_dom"/>
</dbReference>
<feature type="domain" description="BioF2-like acetyltransferase" evidence="1">
    <location>
        <begin position="189"/>
        <end position="338"/>
    </location>
</feature>
<comment type="caution">
    <text evidence="2">The sequence shown here is derived from an EMBL/GenBank/DDBJ whole genome shotgun (WGS) entry which is preliminary data.</text>
</comment>
<accession>K2PP12</accession>
<dbReference type="InterPro" id="IPR016181">
    <property type="entry name" value="Acyl_CoA_acyltransferase"/>
</dbReference>
<proteinExistence type="predicted"/>
<name>K2PP12_9HYPH</name>
<dbReference type="Gene3D" id="3.40.630.30">
    <property type="match status" value="1"/>
</dbReference>
<dbReference type="SUPFAM" id="SSF55729">
    <property type="entry name" value="Acyl-CoA N-acyltransferases (Nat)"/>
    <property type="match status" value="1"/>
</dbReference>
<evidence type="ECO:0000313" key="3">
    <source>
        <dbReference type="Proteomes" id="UP000007374"/>
    </source>
</evidence>
<dbReference type="Proteomes" id="UP000007374">
    <property type="component" value="Unassembled WGS sequence"/>
</dbReference>
<dbReference type="STRING" id="721133.SAMN05216176_103192"/>